<evidence type="ECO:0000256" key="7">
    <source>
        <dbReference type="ARBA" id="ARBA00023224"/>
    </source>
</evidence>
<dbReference type="Gene3D" id="3.30.450.20">
    <property type="entry name" value="PAS domain"/>
    <property type="match status" value="1"/>
</dbReference>
<proteinExistence type="predicted"/>
<evidence type="ECO:0000256" key="1">
    <source>
        <dbReference type="ARBA" id="ARBA00004651"/>
    </source>
</evidence>
<evidence type="ECO:0000313" key="12">
    <source>
        <dbReference type="Proteomes" id="UP001451571"/>
    </source>
</evidence>
<dbReference type="SMART" id="SM00283">
    <property type="entry name" value="MA"/>
    <property type="match status" value="1"/>
</dbReference>
<accession>A0ABZ3EXW7</accession>
<reference evidence="11 12" key="1">
    <citation type="submission" date="2024-02" db="EMBL/GenBank/DDBJ databases">
        <title>Bacterial strain from lacustrine sediment.</title>
        <authorList>
            <person name="Petit C."/>
            <person name="Fadhlaoui K."/>
        </authorList>
    </citation>
    <scope>NUCLEOTIDE SEQUENCE [LARGE SCALE GENOMIC DNA]</scope>
    <source>
        <strain evidence="11 12">IPX-CK</strain>
    </source>
</reference>
<dbReference type="Pfam" id="PF00015">
    <property type="entry name" value="MCPsignal"/>
    <property type="match status" value="1"/>
</dbReference>
<keyword evidence="7 8" id="KW-0807">Transducer</keyword>
<feature type="domain" description="Methyl-accepting transducer" evidence="10">
    <location>
        <begin position="382"/>
        <end position="573"/>
    </location>
</feature>
<dbReference type="PROSITE" id="PS50111">
    <property type="entry name" value="CHEMOTAXIS_TRANSDUC_2"/>
    <property type="match status" value="1"/>
</dbReference>
<evidence type="ECO:0000259" key="10">
    <source>
        <dbReference type="PROSITE" id="PS50111"/>
    </source>
</evidence>
<organism evidence="11 12">
    <name type="scientific">Kineothrix sedimenti</name>
    <dbReference type="NCBI Taxonomy" id="3123317"/>
    <lineage>
        <taxon>Bacteria</taxon>
        <taxon>Bacillati</taxon>
        <taxon>Bacillota</taxon>
        <taxon>Clostridia</taxon>
        <taxon>Lachnospirales</taxon>
        <taxon>Lachnospiraceae</taxon>
        <taxon>Kineothrix</taxon>
    </lineage>
</organism>
<protein>
    <submittedName>
        <fullName evidence="11">Methyl-accepting chemotaxis protein</fullName>
    </submittedName>
</protein>
<evidence type="ECO:0000256" key="8">
    <source>
        <dbReference type="PROSITE-ProRule" id="PRU00284"/>
    </source>
</evidence>
<evidence type="ECO:0000256" key="6">
    <source>
        <dbReference type="ARBA" id="ARBA00023136"/>
    </source>
</evidence>
<dbReference type="InterPro" id="IPR004089">
    <property type="entry name" value="MCPsignal_dom"/>
</dbReference>
<dbReference type="RefSeq" id="WP_342758104.1">
    <property type="nucleotide sequence ID" value="NZ_CP146256.1"/>
</dbReference>
<keyword evidence="5 9" id="KW-1133">Transmembrane helix</keyword>
<keyword evidence="2" id="KW-1003">Cell membrane</keyword>
<dbReference type="PANTHER" id="PTHR32089">
    <property type="entry name" value="METHYL-ACCEPTING CHEMOTAXIS PROTEIN MCPB"/>
    <property type="match status" value="1"/>
</dbReference>
<evidence type="ECO:0000256" key="5">
    <source>
        <dbReference type="ARBA" id="ARBA00022989"/>
    </source>
</evidence>
<dbReference type="InterPro" id="IPR033479">
    <property type="entry name" value="dCache_1"/>
</dbReference>
<name>A0ABZ3EXW7_9FIRM</name>
<comment type="subcellular location">
    <subcellularLocation>
        <location evidence="1">Cell membrane</location>
        <topology evidence="1">Multi-pass membrane protein</topology>
    </subcellularLocation>
</comment>
<keyword evidence="12" id="KW-1185">Reference proteome</keyword>
<evidence type="ECO:0000256" key="2">
    <source>
        <dbReference type="ARBA" id="ARBA00022475"/>
    </source>
</evidence>
<dbReference type="EMBL" id="CP146256">
    <property type="protein sequence ID" value="XAH74512.1"/>
    <property type="molecule type" value="Genomic_DNA"/>
</dbReference>
<sequence length="691" mass="76255">MKRKDRSFMKRKDHSLKIQFFKNLSLIFVLPFLLLLSIITLYTYHTVKEETEHKSTIYASMLSNQMRTEIDKYTAIVETAAMQESVKSMDYTQAEPYLQALLAVEGSDVWSHFLIANQYGTEQVHTEGKDGHGYSIRTQEAFAMPWKEEKTYVSEPAISVSTGRAVLGISTPIYRNDKKVGVLIGYLRLECISDILNNYQFTDNGYVFMLNSDGTVSAHPDQSLVLNTRFGVPDESDTEAMAAYAQIPDDLKRVYLSMTQGENGSVIAKSDNTSFLYSYYPLGVRGISICIVSPLSESFVLVYGLIKTMIISMLLICLTGGLGTIMMSQRISSLFRWIAEQTSLLSSGVTNLREKKLPYKNTKEIKALKSSMFTLASGLEHVLSGLDARSRDLTLTVSEVSEHIASSDANIDHISSHLQQIAAGTQEASEATDTLKSSSTKNLSFATAIADFSKEGKTYTLDMMQKAEGLEKNAIHGKASAMEVLTSMRENLNLSMEESGKAAMIGKLTDEILDISKRTNLLSLNASIEAARAGSSSHGFSVVASEIRSLAESSKNAAGKIQDISEVVTAAVEKLALDANNILSFIDTSVINDYVFFTDIANNYYADATEISRMMERFSEHAEQLRVSFALMDNNISHIFDTMNESSGNITGIAQLTSEFAVVLHGIRDEVNACNEISALLRSSLCAFRPE</sequence>
<keyword evidence="4 9" id="KW-0812">Transmembrane</keyword>
<gene>
    <name evidence="11" type="ORF">V6984_01760</name>
</gene>
<dbReference type="CDD" id="cd12912">
    <property type="entry name" value="PDC2_MCP_like"/>
    <property type="match status" value="1"/>
</dbReference>
<dbReference type="Gene3D" id="1.10.287.950">
    <property type="entry name" value="Methyl-accepting chemotaxis protein"/>
    <property type="match status" value="1"/>
</dbReference>
<keyword evidence="3" id="KW-0145">Chemotaxis</keyword>
<evidence type="ECO:0000313" key="11">
    <source>
        <dbReference type="EMBL" id="XAH74512.1"/>
    </source>
</evidence>
<evidence type="ECO:0000256" key="4">
    <source>
        <dbReference type="ARBA" id="ARBA00022692"/>
    </source>
</evidence>
<evidence type="ECO:0000256" key="9">
    <source>
        <dbReference type="SAM" id="Phobius"/>
    </source>
</evidence>
<feature type="transmembrane region" description="Helical" evidence="9">
    <location>
        <begin position="20"/>
        <end position="44"/>
    </location>
</feature>
<dbReference type="SUPFAM" id="SSF58104">
    <property type="entry name" value="Methyl-accepting chemotaxis protein (MCP) signaling domain"/>
    <property type="match status" value="1"/>
</dbReference>
<evidence type="ECO:0000256" key="3">
    <source>
        <dbReference type="ARBA" id="ARBA00022500"/>
    </source>
</evidence>
<dbReference type="Pfam" id="PF02743">
    <property type="entry name" value="dCache_1"/>
    <property type="match status" value="1"/>
</dbReference>
<keyword evidence="6 9" id="KW-0472">Membrane</keyword>
<dbReference type="Proteomes" id="UP001451571">
    <property type="component" value="Chromosome"/>
</dbReference>
<dbReference type="PANTHER" id="PTHR32089:SF112">
    <property type="entry name" value="LYSOZYME-LIKE PROTEIN-RELATED"/>
    <property type="match status" value="1"/>
</dbReference>
<dbReference type="CDD" id="cd18773">
    <property type="entry name" value="PDC1_HK_sensor"/>
    <property type="match status" value="1"/>
</dbReference>